<reference evidence="1 2" key="1">
    <citation type="submission" date="2018-11" db="EMBL/GenBank/DDBJ databases">
        <title>Sequencing the genomes of 1000 actinobacteria strains.</title>
        <authorList>
            <person name="Klenk H.-P."/>
        </authorList>
    </citation>
    <scope>NUCLEOTIDE SEQUENCE [LARGE SCALE GENOMIC DNA]</scope>
    <source>
        <strain evidence="1 2">DSM 9580</strain>
    </source>
</reference>
<dbReference type="AlphaFoldDB" id="A0A3N2AQ39"/>
<dbReference type="PANTHER" id="PTHR42110:SF1">
    <property type="entry name" value="L-ASPARAGINASE, PUTATIVE (AFU_ORTHOLOGUE AFUA_3G11890)-RELATED"/>
    <property type="match status" value="1"/>
</dbReference>
<dbReference type="PANTHER" id="PTHR42110">
    <property type="entry name" value="L-ASPARAGINASE, PUTATIVE (AFU_ORTHOLOGUE AFUA_3G11890)-RELATED"/>
    <property type="match status" value="1"/>
</dbReference>
<dbReference type="InterPro" id="IPR010349">
    <property type="entry name" value="Asparaginase_II"/>
</dbReference>
<dbReference type="Proteomes" id="UP000275456">
    <property type="component" value="Unassembled WGS sequence"/>
</dbReference>
<evidence type="ECO:0000313" key="2">
    <source>
        <dbReference type="Proteomes" id="UP000275456"/>
    </source>
</evidence>
<keyword evidence="2" id="KW-1185">Reference proteome</keyword>
<organism evidence="1 2">
    <name type="scientific">Agrococcus jenensis</name>
    <dbReference type="NCBI Taxonomy" id="46353"/>
    <lineage>
        <taxon>Bacteria</taxon>
        <taxon>Bacillati</taxon>
        <taxon>Actinomycetota</taxon>
        <taxon>Actinomycetes</taxon>
        <taxon>Micrococcales</taxon>
        <taxon>Microbacteriaceae</taxon>
        <taxon>Agrococcus</taxon>
    </lineage>
</organism>
<comment type="caution">
    <text evidence="1">The sequence shown here is derived from an EMBL/GenBank/DDBJ whole genome shotgun (WGS) entry which is preliminary data.</text>
</comment>
<accession>A0A3N2AQ39</accession>
<dbReference type="EMBL" id="RKHJ01000001">
    <property type="protein sequence ID" value="ROR65154.1"/>
    <property type="molecule type" value="Genomic_DNA"/>
</dbReference>
<sequence length="319" mass="32793">MRLDRQTGAATLDPVPTTELLAVVERDGFIESQHRGVAVLIDPDGTVIEAHGDVAAPFLARSALKPLFAAALLDAGLVELLPAHAALASASHWADQEHLDTAQAMAERLGVAEDGLRCPPMKAPDGSMRRFAHMCVGKHIALAAAARALGTPSDYWADDHQLADVLRQGVATAAGEPIIGLAHDGCGALVFPTSLVGLARAFRRLAPDAIGGGRAVGDAMRAHPTLIDGAGRPDAVVIAETGCATKFGAEGTQAMVAPDGTTAVVKTADGARRAGAPVALTMLERAGAIPEGTLERLTEPLGLLQLSADVAVGRLRPVV</sequence>
<dbReference type="Pfam" id="PF06089">
    <property type="entry name" value="Asparaginase_II"/>
    <property type="match status" value="1"/>
</dbReference>
<evidence type="ECO:0000313" key="1">
    <source>
        <dbReference type="EMBL" id="ROR65154.1"/>
    </source>
</evidence>
<protein>
    <submittedName>
        <fullName evidence="1">Asparaginase</fullName>
    </submittedName>
</protein>
<gene>
    <name evidence="1" type="ORF">EDD26_0516</name>
</gene>
<name>A0A3N2AQ39_9MICO</name>
<proteinExistence type="predicted"/>